<dbReference type="SUPFAM" id="SSF52540">
    <property type="entry name" value="P-loop containing nucleoside triphosphate hydrolases"/>
    <property type="match status" value="1"/>
</dbReference>
<dbReference type="Pfam" id="PF03193">
    <property type="entry name" value="RsgA_GTPase"/>
    <property type="match status" value="1"/>
</dbReference>
<keyword evidence="3" id="KW-0378">Hydrolase</keyword>
<dbReference type="GO" id="GO:0042274">
    <property type="term" value="P:ribosomal small subunit biogenesis"/>
    <property type="evidence" value="ECO:0007669"/>
    <property type="project" value="UniProtKB-UniRule"/>
</dbReference>
<dbReference type="OrthoDB" id="9809485at2"/>
<keyword evidence="3" id="KW-0862">Zinc</keyword>
<dbReference type="SUPFAM" id="SSF50249">
    <property type="entry name" value="Nucleic acid-binding proteins"/>
    <property type="match status" value="1"/>
</dbReference>
<dbReference type="InterPro" id="IPR010914">
    <property type="entry name" value="RsgA_GTPase_dom"/>
</dbReference>
<dbReference type="InterPro" id="IPR030378">
    <property type="entry name" value="G_CP_dom"/>
</dbReference>
<feature type="domain" description="EngC GTPase" evidence="4">
    <location>
        <begin position="124"/>
        <end position="273"/>
    </location>
</feature>
<dbReference type="AlphaFoldDB" id="A0A1H0N3L3"/>
<dbReference type="GO" id="GO:0046872">
    <property type="term" value="F:metal ion binding"/>
    <property type="evidence" value="ECO:0007669"/>
    <property type="project" value="UniProtKB-KW"/>
</dbReference>
<dbReference type="Gene3D" id="2.40.50.140">
    <property type="entry name" value="Nucleic acid-binding proteins"/>
    <property type="match status" value="1"/>
</dbReference>
<dbReference type="RefSeq" id="WP_084313994.1">
    <property type="nucleotide sequence ID" value="NZ_FNIJ01000017.1"/>
</dbReference>
<name>A0A1H0N3L3_9PSED</name>
<keyword evidence="3" id="KW-0479">Metal-binding</keyword>
<keyword evidence="3" id="KW-0694">RNA-binding</keyword>
<keyword evidence="3" id="KW-0699">rRNA-binding</keyword>
<feature type="binding site" evidence="3">
    <location>
        <position position="312"/>
    </location>
    <ligand>
        <name>Zn(2+)</name>
        <dbReference type="ChEBI" id="CHEBI:29105"/>
    </ligand>
</feature>
<dbReference type="InterPro" id="IPR012340">
    <property type="entry name" value="NA-bd_OB-fold"/>
</dbReference>
<feature type="binding site" evidence="3">
    <location>
        <position position="299"/>
    </location>
    <ligand>
        <name>Zn(2+)</name>
        <dbReference type="ChEBI" id="CHEBI:29105"/>
    </ligand>
</feature>
<comment type="subcellular location">
    <subcellularLocation>
        <location evidence="3">Cytoplasm</location>
    </subcellularLocation>
</comment>
<gene>
    <name evidence="3" type="primary">rsgA</name>
    <name evidence="6" type="ORF">SAMN05216193_11765</name>
</gene>
<evidence type="ECO:0000313" key="7">
    <source>
        <dbReference type="Proteomes" id="UP000242957"/>
    </source>
</evidence>
<feature type="binding site" evidence="3">
    <location>
        <position position="304"/>
    </location>
    <ligand>
        <name>Zn(2+)</name>
        <dbReference type="ChEBI" id="CHEBI:29105"/>
    </ligand>
</feature>
<proteinExistence type="inferred from homology"/>
<dbReference type="GO" id="GO:0019843">
    <property type="term" value="F:rRNA binding"/>
    <property type="evidence" value="ECO:0007669"/>
    <property type="project" value="UniProtKB-KW"/>
</dbReference>
<dbReference type="GO" id="GO:0003924">
    <property type="term" value="F:GTPase activity"/>
    <property type="evidence" value="ECO:0007669"/>
    <property type="project" value="UniProtKB-UniRule"/>
</dbReference>
<feature type="binding site" evidence="3">
    <location>
        <begin position="217"/>
        <end position="225"/>
    </location>
    <ligand>
        <name>GTP</name>
        <dbReference type="ChEBI" id="CHEBI:37565"/>
    </ligand>
</feature>
<evidence type="ECO:0000313" key="6">
    <source>
        <dbReference type="EMBL" id="SDO87299.1"/>
    </source>
</evidence>
<keyword evidence="2 3" id="KW-0342">GTP-binding</keyword>
<sequence>MAKRHLTRRQSWRIEKIQEERAARAAKRESRALDELEGGDLGPEQHGLVIAHFGVQVEVEAQEGEDAGQVFRCHLRANLPPLVTGDRVVWRPGNQGIGVIVAQLPRSSELCRPDMRGVLKPVAANVDRIVIVFAPRPEPHANLIDRYLVAAEHAGIKPLLLLNKADLIDEDNAESIDSLLGVYRELGYPLLEVSAFNGLAMDALRAALNEHVSVFVGQSGVGKSSLVNALLPGVDTRVGDLSEVTGKGTHTTTTARLFHFPAGGDLIDSPGIREFGLGHVSRDDVEAGFIEFHDLLGHCRFRDCKHDREPGCALLRALEEGRVQPQRMASYRHIIASLPQDEY</sequence>
<keyword evidence="1 3" id="KW-0547">Nucleotide-binding</keyword>
<dbReference type="STRING" id="198616.SAMN05216193_11765"/>
<accession>A0A1H0N3L3</accession>
<feature type="binding site" evidence="3">
    <location>
        <begin position="163"/>
        <end position="166"/>
    </location>
    <ligand>
        <name>GTP</name>
        <dbReference type="ChEBI" id="CHEBI:37565"/>
    </ligand>
</feature>
<dbReference type="Gene3D" id="1.10.40.50">
    <property type="entry name" value="Probable gtpase engc, domain 3"/>
    <property type="match status" value="1"/>
</dbReference>
<comment type="function">
    <text evidence="3">One of several proteins that assist in the late maturation steps of the functional core of the 30S ribosomal subunit. Helps release RbfA from mature subunits. May play a role in the assembly of ribosomal proteins into the subunit. Circularly permuted GTPase that catalyzes slow GTP hydrolysis, GTPase activity is stimulated by the 30S ribosomal subunit.</text>
</comment>
<evidence type="ECO:0000256" key="2">
    <source>
        <dbReference type="ARBA" id="ARBA00023134"/>
    </source>
</evidence>
<dbReference type="PANTHER" id="PTHR32120">
    <property type="entry name" value="SMALL RIBOSOMAL SUBUNIT BIOGENESIS GTPASE RSGA"/>
    <property type="match status" value="1"/>
</dbReference>
<dbReference type="InterPro" id="IPR027417">
    <property type="entry name" value="P-loop_NTPase"/>
</dbReference>
<dbReference type="GO" id="GO:0005525">
    <property type="term" value="F:GTP binding"/>
    <property type="evidence" value="ECO:0007669"/>
    <property type="project" value="UniProtKB-UniRule"/>
</dbReference>
<evidence type="ECO:0000256" key="1">
    <source>
        <dbReference type="ARBA" id="ARBA00022741"/>
    </source>
</evidence>
<dbReference type="NCBIfam" id="NF008931">
    <property type="entry name" value="PRK12288.1"/>
    <property type="match status" value="1"/>
</dbReference>
<dbReference type="EMBL" id="FNIJ01000017">
    <property type="protein sequence ID" value="SDO87299.1"/>
    <property type="molecule type" value="Genomic_DNA"/>
</dbReference>
<evidence type="ECO:0000259" key="5">
    <source>
        <dbReference type="PROSITE" id="PS51721"/>
    </source>
</evidence>
<evidence type="ECO:0000259" key="4">
    <source>
        <dbReference type="PROSITE" id="PS50936"/>
    </source>
</evidence>
<comment type="cofactor">
    <cofactor evidence="3">
        <name>Zn(2+)</name>
        <dbReference type="ChEBI" id="CHEBI:29105"/>
    </cofactor>
    <text evidence="3">Binds 1 zinc ion per subunit.</text>
</comment>
<dbReference type="PANTHER" id="PTHR32120:SF11">
    <property type="entry name" value="SMALL RIBOSOMAL SUBUNIT BIOGENESIS GTPASE RSGA 1, MITOCHONDRIAL-RELATED"/>
    <property type="match status" value="1"/>
</dbReference>
<dbReference type="InterPro" id="IPR004881">
    <property type="entry name" value="Ribosome_biogen_GTPase_RsgA"/>
</dbReference>
<dbReference type="NCBIfam" id="TIGR00157">
    <property type="entry name" value="ribosome small subunit-dependent GTPase A"/>
    <property type="match status" value="1"/>
</dbReference>
<protein>
    <recommendedName>
        <fullName evidence="3">Small ribosomal subunit biogenesis GTPase RsgA</fullName>
        <ecNumber evidence="3">3.6.1.-</ecNumber>
    </recommendedName>
</protein>
<dbReference type="PROSITE" id="PS51721">
    <property type="entry name" value="G_CP"/>
    <property type="match status" value="1"/>
</dbReference>
<organism evidence="6 7">
    <name type="scientific">Pseudomonas jinjuensis</name>
    <dbReference type="NCBI Taxonomy" id="198616"/>
    <lineage>
        <taxon>Bacteria</taxon>
        <taxon>Pseudomonadati</taxon>
        <taxon>Pseudomonadota</taxon>
        <taxon>Gammaproteobacteria</taxon>
        <taxon>Pseudomonadales</taxon>
        <taxon>Pseudomonadaceae</taxon>
        <taxon>Pseudomonas</taxon>
    </lineage>
</organism>
<dbReference type="GO" id="GO:0005737">
    <property type="term" value="C:cytoplasm"/>
    <property type="evidence" value="ECO:0007669"/>
    <property type="project" value="UniProtKB-SubCell"/>
</dbReference>
<reference evidence="7" key="1">
    <citation type="submission" date="2016-10" db="EMBL/GenBank/DDBJ databases">
        <authorList>
            <person name="Varghese N."/>
            <person name="Submissions S."/>
        </authorList>
    </citation>
    <scope>NUCLEOTIDE SEQUENCE [LARGE SCALE GENOMIC DNA]</scope>
    <source>
        <strain evidence="7">JCM 21621</strain>
    </source>
</reference>
<dbReference type="Gene3D" id="3.40.50.300">
    <property type="entry name" value="P-loop containing nucleotide triphosphate hydrolases"/>
    <property type="match status" value="1"/>
</dbReference>
<keyword evidence="3" id="KW-0963">Cytoplasm</keyword>
<dbReference type="Proteomes" id="UP000242957">
    <property type="component" value="Unassembled WGS sequence"/>
</dbReference>
<comment type="subunit">
    <text evidence="3">Monomer. Associates with 30S ribosomal subunit, binds 16S rRNA.</text>
</comment>
<keyword evidence="3" id="KW-0690">Ribosome biogenesis</keyword>
<dbReference type="CDD" id="cd01854">
    <property type="entry name" value="YjeQ_EngC"/>
    <property type="match status" value="1"/>
</dbReference>
<dbReference type="EC" id="3.6.1.-" evidence="3"/>
<keyword evidence="7" id="KW-1185">Reference proteome</keyword>
<feature type="binding site" evidence="3">
    <location>
        <position position="306"/>
    </location>
    <ligand>
        <name>Zn(2+)</name>
        <dbReference type="ChEBI" id="CHEBI:29105"/>
    </ligand>
</feature>
<dbReference type="HAMAP" id="MF_01820">
    <property type="entry name" value="GTPase_RsgA"/>
    <property type="match status" value="1"/>
</dbReference>
<feature type="domain" description="CP-type G" evidence="5">
    <location>
        <begin position="115"/>
        <end position="275"/>
    </location>
</feature>
<comment type="similarity">
    <text evidence="3">Belongs to the TRAFAC class YlqF/YawG GTPase family. RsgA subfamily.</text>
</comment>
<dbReference type="PROSITE" id="PS50936">
    <property type="entry name" value="ENGC_GTPASE"/>
    <property type="match status" value="1"/>
</dbReference>
<evidence type="ECO:0000256" key="3">
    <source>
        <dbReference type="HAMAP-Rule" id="MF_01820"/>
    </source>
</evidence>